<dbReference type="Gene3D" id="3.20.20.100">
    <property type="entry name" value="NADP-dependent oxidoreductase domain"/>
    <property type="match status" value="1"/>
</dbReference>
<evidence type="ECO:0000256" key="5">
    <source>
        <dbReference type="PIRSR" id="PIRSR000097-2"/>
    </source>
</evidence>
<dbReference type="EMBL" id="JANIEX010000040">
    <property type="protein sequence ID" value="KAJ3575352.1"/>
    <property type="molecule type" value="Genomic_DNA"/>
</dbReference>
<evidence type="ECO:0000256" key="4">
    <source>
        <dbReference type="PIRSR" id="PIRSR000097-1"/>
    </source>
</evidence>
<dbReference type="FunFam" id="3.20.20.100:FF:000002">
    <property type="entry name" value="2,5-diketo-D-gluconic acid reductase A"/>
    <property type="match status" value="1"/>
</dbReference>
<dbReference type="GO" id="GO:0016652">
    <property type="term" value="F:oxidoreductase activity, acting on NAD(P)H as acceptor"/>
    <property type="evidence" value="ECO:0007669"/>
    <property type="project" value="InterPro"/>
</dbReference>
<feature type="active site" description="Proton donor" evidence="4">
    <location>
        <position position="61"/>
    </location>
</feature>
<evidence type="ECO:0000256" key="3">
    <source>
        <dbReference type="ARBA" id="ARBA00023002"/>
    </source>
</evidence>
<dbReference type="PROSITE" id="PS00062">
    <property type="entry name" value="ALDOKETO_REDUCTASE_2"/>
    <property type="match status" value="1"/>
</dbReference>
<keyword evidence="2" id="KW-0521">NADP</keyword>
<evidence type="ECO:0000256" key="6">
    <source>
        <dbReference type="PIRSR" id="PIRSR000097-3"/>
    </source>
</evidence>
<dbReference type="SUPFAM" id="SSF51430">
    <property type="entry name" value="NAD(P)-linked oxidoreductase"/>
    <property type="match status" value="1"/>
</dbReference>
<dbReference type="InterPro" id="IPR023210">
    <property type="entry name" value="NADP_OxRdtase_dom"/>
</dbReference>
<evidence type="ECO:0000313" key="9">
    <source>
        <dbReference type="Proteomes" id="UP001213000"/>
    </source>
</evidence>
<dbReference type="PANTHER" id="PTHR43827">
    <property type="entry name" value="2,5-DIKETO-D-GLUCONIC ACID REDUCTASE"/>
    <property type="match status" value="1"/>
</dbReference>
<comment type="similarity">
    <text evidence="1">Belongs to the aldo/keto reductase family.</text>
</comment>
<protein>
    <recommendedName>
        <fullName evidence="7">NADP-dependent oxidoreductase domain-containing protein</fullName>
    </recommendedName>
</protein>
<dbReference type="PRINTS" id="PR00069">
    <property type="entry name" value="ALDKETRDTASE"/>
</dbReference>
<proteinExistence type="inferred from homology"/>
<dbReference type="AlphaFoldDB" id="A0AAD5W354"/>
<reference evidence="8" key="1">
    <citation type="submission" date="2022-07" db="EMBL/GenBank/DDBJ databases">
        <title>Genome Sequence of Leucocoprinus birnbaumii.</title>
        <authorList>
            <person name="Buettner E."/>
        </authorList>
    </citation>
    <scope>NUCLEOTIDE SEQUENCE</scope>
    <source>
        <strain evidence="8">VT141</strain>
    </source>
</reference>
<keyword evidence="9" id="KW-1185">Reference proteome</keyword>
<evidence type="ECO:0000259" key="7">
    <source>
        <dbReference type="Pfam" id="PF00248"/>
    </source>
</evidence>
<keyword evidence="3" id="KW-0560">Oxidoreductase</keyword>
<organism evidence="8 9">
    <name type="scientific">Leucocoprinus birnbaumii</name>
    <dbReference type="NCBI Taxonomy" id="56174"/>
    <lineage>
        <taxon>Eukaryota</taxon>
        <taxon>Fungi</taxon>
        <taxon>Dikarya</taxon>
        <taxon>Basidiomycota</taxon>
        <taxon>Agaricomycotina</taxon>
        <taxon>Agaricomycetes</taxon>
        <taxon>Agaricomycetidae</taxon>
        <taxon>Agaricales</taxon>
        <taxon>Agaricineae</taxon>
        <taxon>Agaricaceae</taxon>
        <taxon>Leucocoprinus</taxon>
    </lineage>
</organism>
<evidence type="ECO:0000313" key="8">
    <source>
        <dbReference type="EMBL" id="KAJ3575352.1"/>
    </source>
</evidence>
<sequence>MSPSAPFPDHALPRPPPCPTVTKIPSLAFGSGSVNKGRDIHEYIEHALDQGFSHLDTAQFYRNEKSVGTAIRESGLSRADIYVATKYSGLVSDVRKSLEISLNDLGLEYVDLFLIHSPSVAEGRLESVWRAFEEVREAGLARSIGVSNFTITQLKELLKFAHVKPVVNQVAFHPYNWAENKALLEFHKKHGIVTEGYSPLTPITRYPGGPVDAAIAPAAKRLNATPAQVIFAWLKAKGVVIVTTTSKRERLKEYIAAGDLPDLTPEEIDAIDEAGSKGPPATLRLKSLLSGDSVQRWQLDL</sequence>
<dbReference type="GO" id="GO:0016616">
    <property type="term" value="F:oxidoreductase activity, acting on the CH-OH group of donors, NAD or NADP as acceptor"/>
    <property type="evidence" value="ECO:0007669"/>
    <property type="project" value="UniProtKB-ARBA"/>
</dbReference>
<name>A0AAD5W354_9AGAR</name>
<dbReference type="InterPro" id="IPR044494">
    <property type="entry name" value="AKR3C2/3"/>
</dbReference>
<gene>
    <name evidence="8" type="ORF">NP233_g1167</name>
</gene>
<dbReference type="InterPro" id="IPR018170">
    <property type="entry name" value="Aldo/ket_reductase_CS"/>
</dbReference>
<comment type="caution">
    <text evidence="8">The sequence shown here is derived from an EMBL/GenBank/DDBJ whole genome shotgun (WGS) entry which is preliminary data.</text>
</comment>
<feature type="site" description="Lowers pKa of active site Tyr" evidence="6">
    <location>
        <position position="86"/>
    </location>
</feature>
<dbReference type="Proteomes" id="UP001213000">
    <property type="component" value="Unassembled WGS sequence"/>
</dbReference>
<dbReference type="CDD" id="cd19120">
    <property type="entry name" value="AKR_AKR3C2-3"/>
    <property type="match status" value="1"/>
</dbReference>
<dbReference type="PANTHER" id="PTHR43827:SF3">
    <property type="entry name" value="NADP-DEPENDENT OXIDOREDUCTASE DOMAIN-CONTAINING PROTEIN"/>
    <property type="match status" value="1"/>
</dbReference>
<evidence type="ECO:0000256" key="2">
    <source>
        <dbReference type="ARBA" id="ARBA00022857"/>
    </source>
</evidence>
<dbReference type="InterPro" id="IPR020471">
    <property type="entry name" value="AKR"/>
</dbReference>
<accession>A0AAD5W354</accession>
<evidence type="ECO:0000256" key="1">
    <source>
        <dbReference type="ARBA" id="ARBA00007905"/>
    </source>
</evidence>
<dbReference type="InterPro" id="IPR036812">
    <property type="entry name" value="NAD(P)_OxRdtase_dom_sf"/>
</dbReference>
<dbReference type="PIRSF" id="PIRSF000097">
    <property type="entry name" value="AKR"/>
    <property type="match status" value="1"/>
</dbReference>
<dbReference type="Pfam" id="PF00248">
    <property type="entry name" value="Aldo_ket_red"/>
    <property type="match status" value="1"/>
</dbReference>
<feature type="binding site" evidence="5">
    <location>
        <position position="116"/>
    </location>
    <ligand>
        <name>substrate</name>
    </ligand>
</feature>
<feature type="domain" description="NADP-dependent oxidoreductase" evidence="7">
    <location>
        <begin position="38"/>
        <end position="200"/>
    </location>
</feature>